<evidence type="ECO:0000313" key="2">
    <source>
        <dbReference type="EMBL" id="CAL8075812.1"/>
    </source>
</evidence>
<comment type="caution">
    <text evidence="2">The sequence shown here is derived from an EMBL/GenBank/DDBJ whole genome shotgun (WGS) entry which is preliminary data.</text>
</comment>
<evidence type="ECO:0000256" key="1">
    <source>
        <dbReference type="SAM" id="SignalP"/>
    </source>
</evidence>
<reference evidence="2 3" key="1">
    <citation type="submission" date="2024-08" db="EMBL/GenBank/DDBJ databases">
        <authorList>
            <person name="Cucini C."/>
            <person name="Frati F."/>
        </authorList>
    </citation>
    <scope>NUCLEOTIDE SEQUENCE [LARGE SCALE GENOMIC DNA]</scope>
</reference>
<feature type="signal peptide" evidence="1">
    <location>
        <begin position="1"/>
        <end position="21"/>
    </location>
</feature>
<dbReference type="EMBL" id="CAXLJM020000009">
    <property type="protein sequence ID" value="CAL8075812.1"/>
    <property type="molecule type" value="Genomic_DNA"/>
</dbReference>
<name>A0ABP1PSL9_9HEXA</name>
<proteinExistence type="predicted"/>
<evidence type="ECO:0000313" key="3">
    <source>
        <dbReference type="Proteomes" id="UP001642540"/>
    </source>
</evidence>
<organism evidence="2 3">
    <name type="scientific">Orchesella dallaii</name>
    <dbReference type="NCBI Taxonomy" id="48710"/>
    <lineage>
        <taxon>Eukaryota</taxon>
        <taxon>Metazoa</taxon>
        <taxon>Ecdysozoa</taxon>
        <taxon>Arthropoda</taxon>
        <taxon>Hexapoda</taxon>
        <taxon>Collembola</taxon>
        <taxon>Entomobryomorpha</taxon>
        <taxon>Entomobryoidea</taxon>
        <taxon>Orchesellidae</taxon>
        <taxon>Orchesellinae</taxon>
        <taxon>Orchesella</taxon>
    </lineage>
</organism>
<accession>A0ABP1PSL9</accession>
<sequence length="170" mass="18947">MHSSQQFFLLLFILIIPKISYQNLVNLGPFYECNHGLKGEVFIKNEREIIVKGFHYDGKARLAWFHSMKKCTKGGVHSEIETFLNLPNPDGNCDVLFGTPFVNQEITLILPVSVKGMRTFGMFSYNCSNLGHVNISSDSLKDVPPAPPTLKGVTLCTLPNYPACPIGTKK</sequence>
<keyword evidence="3" id="KW-1185">Reference proteome</keyword>
<dbReference type="Proteomes" id="UP001642540">
    <property type="component" value="Unassembled WGS sequence"/>
</dbReference>
<feature type="chain" id="PRO_5045351952" evidence="1">
    <location>
        <begin position="22"/>
        <end position="170"/>
    </location>
</feature>
<keyword evidence="1" id="KW-0732">Signal</keyword>
<gene>
    <name evidence="2" type="ORF">ODALV1_LOCUS3289</name>
</gene>
<protein>
    <submittedName>
        <fullName evidence="2">Uncharacterized protein</fullName>
    </submittedName>
</protein>